<keyword evidence="8 12" id="KW-0594">Phospholipid biosynthesis</keyword>
<dbReference type="UniPathway" id="UPA00558">
    <property type="reaction ID" value="UER00616"/>
</dbReference>
<proteinExistence type="inferred from homology"/>
<keyword evidence="7 12" id="KW-0865">Zymogen</keyword>
<feature type="active site" description="Charge relay system; for autoendoproteolytic cleavage activity" evidence="12">
    <location>
        <position position="255"/>
    </location>
</feature>
<dbReference type="AlphaFoldDB" id="A0A432VUW7"/>
<comment type="catalytic activity">
    <reaction evidence="12">
        <text>a 1,2-diacyl-sn-glycero-3-phospho-L-serine + H(+) = a 1,2-diacyl-sn-glycero-3-phosphoethanolamine + CO2</text>
        <dbReference type="Rhea" id="RHEA:20828"/>
        <dbReference type="ChEBI" id="CHEBI:15378"/>
        <dbReference type="ChEBI" id="CHEBI:16526"/>
        <dbReference type="ChEBI" id="CHEBI:57262"/>
        <dbReference type="ChEBI" id="CHEBI:64612"/>
        <dbReference type="EC" id="4.1.1.65"/>
    </reaction>
</comment>
<comment type="pathway">
    <text evidence="1">Lipid metabolism.</text>
</comment>
<accession>A0A432VUW7</accession>
<reference evidence="13 14" key="1">
    <citation type="journal article" date="2011" name="Front. Microbiol.">
        <title>Genomic signatures of strain selection and enhancement in Bacillus atrophaeus var. globigii, a historical biowarfare simulant.</title>
        <authorList>
            <person name="Gibbons H.S."/>
            <person name="Broomall S.M."/>
            <person name="McNew L.A."/>
            <person name="Daligault H."/>
            <person name="Chapman C."/>
            <person name="Bruce D."/>
            <person name="Karavis M."/>
            <person name="Krepps M."/>
            <person name="McGregor P.A."/>
            <person name="Hong C."/>
            <person name="Park K.H."/>
            <person name="Akmal A."/>
            <person name="Feldman A."/>
            <person name="Lin J.S."/>
            <person name="Chang W.E."/>
            <person name="Higgs B.W."/>
            <person name="Demirev P."/>
            <person name="Lindquist J."/>
            <person name="Liem A."/>
            <person name="Fochler E."/>
            <person name="Read T.D."/>
            <person name="Tapia R."/>
            <person name="Johnson S."/>
            <person name="Bishop-Lilly K.A."/>
            <person name="Detter C."/>
            <person name="Han C."/>
            <person name="Sozhamannan S."/>
            <person name="Rosenzweig C.N."/>
            <person name="Skowronski E.W."/>
        </authorList>
    </citation>
    <scope>NUCLEOTIDE SEQUENCE [LARGE SCALE GENOMIC DNA]</scope>
    <source>
        <strain evidence="13 14">AK5</strain>
    </source>
</reference>
<keyword evidence="14" id="KW-1185">Reference proteome</keyword>
<dbReference type="InterPro" id="IPR003817">
    <property type="entry name" value="PS_Dcarbxylase"/>
</dbReference>
<evidence type="ECO:0000256" key="9">
    <source>
        <dbReference type="ARBA" id="ARBA00023239"/>
    </source>
</evidence>
<evidence type="ECO:0000256" key="5">
    <source>
        <dbReference type="ARBA" id="ARBA00023098"/>
    </source>
</evidence>
<feature type="active site" description="Charge relay system; for autoendoproteolytic cleavage activity" evidence="12">
    <location>
        <position position="149"/>
    </location>
</feature>
<comment type="PTM">
    <text evidence="12">Is synthesized initially as an inactive proenzyme. Formation of the active enzyme involves a self-maturation process in which the active site pyruvoyl group is generated from an internal serine residue via an autocatalytic post-translational modification. Two non-identical subunits are generated from the proenzyme in this reaction, and the pyruvate is formed at the N-terminus of the alpha chain, which is derived from the carboxyl end of the proenzyme. The autoendoproteolytic cleavage occurs by a canonical serine protease mechanism, in which the side chain hydroxyl group of the serine supplies its oxygen atom to form the C-terminus of the beta chain, while the remainder of the serine residue undergoes an oxidative deamination to produce ammonia and the pyruvoyl prosthetic group on the alpha chain. During this reaction, the Ser that is part of the protease active site of the proenzyme becomes the pyruvoyl prosthetic group, which constitutes an essential element of the active site of the mature decarboxylase.</text>
</comment>
<keyword evidence="4 12" id="KW-0210">Decarboxylase</keyword>
<dbReference type="RefSeq" id="WP_126792430.1">
    <property type="nucleotide sequence ID" value="NZ_PIPI01000003.1"/>
</dbReference>
<gene>
    <name evidence="12 13" type="primary">psd</name>
    <name evidence="13" type="ORF">CWE06_06720</name>
</gene>
<dbReference type="Proteomes" id="UP000288212">
    <property type="component" value="Unassembled WGS sequence"/>
</dbReference>
<comment type="function">
    <text evidence="12">Catalyzes the formation of phosphatidylethanolamine (PtdEtn) from phosphatidylserine (PtdSer).</text>
</comment>
<evidence type="ECO:0000313" key="13">
    <source>
        <dbReference type="EMBL" id="RUO20309.1"/>
    </source>
</evidence>
<dbReference type="OrthoDB" id="9802030at2"/>
<keyword evidence="5 12" id="KW-0443">Lipid metabolism</keyword>
<comment type="cofactor">
    <cofactor evidence="12">
        <name>pyruvate</name>
        <dbReference type="ChEBI" id="CHEBI:15361"/>
    </cofactor>
    <text evidence="12">Binds 1 pyruvoyl group covalently per subunit.</text>
</comment>
<keyword evidence="3 12" id="KW-0444">Lipid biosynthesis</keyword>
<dbReference type="GO" id="GO:0004609">
    <property type="term" value="F:phosphatidylserine decarboxylase activity"/>
    <property type="evidence" value="ECO:0007669"/>
    <property type="project" value="UniProtKB-UniRule"/>
</dbReference>
<keyword evidence="10 12" id="KW-1208">Phospholipid metabolism</keyword>
<keyword evidence="2 12" id="KW-1003">Cell membrane</keyword>
<evidence type="ECO:0000256" key="3">
    <source>
        <dbReference type="ARBA" id="ARBA00022516"/>
    </source>
</evidence>
<dbReference type="EMBL" id="PIPI01000003">
    <property type="protein sequence ID" value="RUO20309.1"/>
    <property type="molecule type" value="Genomic_DNA"/>
</dbReference>
<dbReference type="HAMAP" id="MF_00662">
    <property type="entry name" value="PS_decarb_PSD_B_type1"/>
    <property type="match status" value="1"/>
</dbReference>
<keyword evidence="9 12" id="KW-0456">Lyase</keyword>
<dbReference type="Pfam" id="PF02666">
    <property type="entry name" value="PS_Dcarbxylase"/>
    <property type="match status" value="1"/>
</dbReference>
<name>A0A432VUW7_9GAMM</name>
<protein>
    <recommendedName>
        <fullName evidence="12">Phosphatidylserine decarboxylase proenzyme</fullName>
        <ecNumber evidence="12">4.1.1.65</ecNumber>
    </recommendedName>
    <component>
        <recommendedName>
            <fullName evidence="12">Phosphatidylserine decarboxylase alpha chain</fullName>
        </recommendedName>
    </component>
    <component>
        <recommendedName>
            <fullName evidence="12">Phosphatidylserine decarboxylase beta chain</fullName>
        </recommendedName>
    </component>
</protein>
<dbReference type="InterPro" id="IPR033177">
    <property type="entry name" value="PSD-B"/>
</dbReference>
<dbReference type="EC" id="4.1.1.65" evidence="12"/>
<comment type="subunit">
    <text evidence="12">Heterodimer of a large membrane-associated beta subunit and a small pyruvoyl-containing alpha subunit.</text>
</comment>
<feature type="modified residue" description="Pyruvic acid (Ser); by autocatalysis" evidence="12">
    <location>
        <position position="255"/>
    </location>
</feature>
<dbReference type="GO" id="GO:0005886">
    <property type="term" value="C:plasma membrane"/>
    <property type="evidence" value="ECO:0007669"/>
    <property type="project" value="UniProtKB-SubCell"/>
</dbReference>
<evidence type="ECO:0000256" key="8">
    <source>
        <dbReference type="ARBA" id="ARBA00023209"/>
    </source>
</evidence>
<evidence type="ECO:0000256" key="7">
    <source>
        <dbReference type="ARBA" id="ARBA00023145"/>
    </source>
</evidence>
<evidence type="ECO:0000256" key="1">
    <source>
        <dbReference type="ARBA" id="ARBA00005189"/>
    </source>
</evidence>
<comment type="pathway">
    <text evidence="12">Phospholipid metabolism; phosphatidylethanolamine biosynthesis; phosphatidylethanolamine from CDP-diacylglycerol: step 2/2.</text>
</comment>
<comment type="subcellular location">
    <subcellularLocation>
        <location evidence="12">Cell membrane</location>
        <topology evidence="12">Peripheral membrane protein</topology>
    </subcellularLocation>
</comment>
<dbReference type="InterPro" id="IPR033178">
    <property type="entry name" value="PSD_type1_pro"/>
</dbReference>
<feature type="active site" description="Charge relay system; for autoendoproteolytic cleavage activity" evidence="12">
    <location>
        <position position="92"/>
    </location>
</feature>
<keyword evidence="6 12" id="KW-0472">Membrane</keyword>
<feature type="chain" id="PRO_5023222263" description="Phosphatidylserine decarboxylase beta chain" evidence="12">
    <location>
        <begin position="1"/>
        <end position="254"/>
    </location>
</feature>
<evidence type="ECO:0000256" key="11">
    <source>
        <dbReference type="ARBA" id="ARBA00023317"/>
    </source>
</evidence>
<evidence type="ECO:0000256" key="2">
    <source>
        <dbReference type="ARBA" id="ARBA00022475"/>
    </source>
</evidence>
<keyword evidence="11 12" id="KW-0670">Pyruvate</keyword>
<comment type="similarity">
    <text evidence="12">Belongs to the phosphatidylserine decarboxylase family. PSD-B subfamily. Prokaryotic type I sub-subfamily.</text>
</comment>
<evidence type="ECO:0000256" key="6">
    <source>
        <dbReference type="ARBA" id="ARBA00023136"/>
    </source>
</evidence>
<evidence type="ECO:0000256" key="4">
    <source>
        <dbReference type="ARBA" id="ARBA00022793"/>
    </source>
</evidence>
<feature type="active site" description="Schiff-base intermediate with substrate; via pyruvic acid; for decarboxylase activity" evidence="12">
    <location>
        <position position="255"/>
    </location>
</feature>
<dbReference type="GO" id="GO:0006646">
    <property type="term" value="P:phosphatidylethanolamine biosynthetic process"/>
    <property type="evidence" value="ECO:0007669"/>
    <property type="project" value="UniProtKB-UniRule"/>
</dbReference>
<evidence type="ECO:0000256" key="12">
    <source>
        <dbReference type="HAMAP-Rule" id="MF_00662"/>
    </source>
</evidence>
<evidence type="ECO:0000313" key="14">
    <source>
        <dbReference type="Proteomes" id="UP000288212"/>
    </source>
</evidence>
<feature type="chain" id="PRO_5023222264" description="Phosphatidylserine decarboxylase alpha chain" evidence="12">
    <location>
        <begin position="255"/>
        <end position="291"/>
    </location>
</feature>
<feature type="site" description="Cleavage (non-hydrolytic); by autocatalysis" evidence="12">
    <location>
        <begin position="254"/>
        <end position="255"/>
    </location>
</feature>
<sequence>MANFDRLKITLQYIAPKHFMSRAMGKFASARAGWLTRMFTQWFVSKYNVDMSEAIEEDPRAYPTFNEFFTRPLKPDARPLVAGDDELAHPVDGTVSQLGPIRGDSLIQAKNHDYSMQALLGGDAAVAEPFHDGEFATIYLAPRDYHRIHMPLAGTLQKMIYVPGDLFSVNPLTAENVPNLFARNERVVAVFDSEIGPFAMVLVGATIVASIETVWAGTVTPPTGPRVHTWDYPSDGLNAIRLSKGEEMGRFKLGSTVVLVFPKDTMQFAEELAPGVVTRMGQVLGNVATKA</sequence>
<dbReference type="NCBIfam" id="TIGR00163">
    <property type="entry name" value="PS_decarb"/>
    <property type="match status" value="1"/>
</dbReference>
<dbReference type="PANTHER" id="PTHR10067:SF6">
    <property type="entry name" value="PHOSPHATIDYLSERINE DECARBOXYLASE PROENZYME, MITOCHONDRIAL"/>
    <property type="match status" value="1"/>
</dbReference>
<organism evidence="13 14">
    <name type="scientific">Aliidiomarina haloalkalitolerans</name>
    <dbReference type="NCBI Taxonomy" id="859059"/>
    <lineage>
        <taxon>Bacteria</taxon>
        <taxon>Pseudomonadati</taxon>
        <taxon>Pseudomonadota</taxon>
        <taxon>Gammaproteobacteria</taxon>
        <taxon>Alteromonadales</taxon>
        <taxon>Idiomarinaceae</taxon>
        <taxon>Aliidiomarina</taxon>
    </lineage>
</organism>
<comment type="caution">
    <text evidence="13">The sequence shown here is derived from an EMBL/GenBank/DDBJ whole genome shotgun (WGS) entry which is preliminary data.</text>
</comment>
<dbReference type="PANTHER" id="PTHR10067">
    <property type="entry name" value="PHOSPHATIDYLSERINE DECARBOXYLASE"/>
    <property type="match status" value="1"/>
</dbReference>
<evidence type="ECO:0000256" key="10">
    <source>
        <dbReference type="ARBA" id="ARBA00023264"/>
    </source>
</evidence>